<proteinExistence type="predicted"/>
<evidence type="ECO:0000313" key="1">
    <source>
        <dbReference type="EMBL" id="MCW1886670.1"/>
    </source>
</evidence>
<evidence type="ECO:0000313" key="2">
    <source>
        <dbReference type="Proteomes" id="UP001207930"/>
    </source>
</evidence>
<keyword evidence="2" id="KW-1185">Reference proteome</keyword>
<reference evidence="1 2" key="1">
    <citation type="submission" date="2022-10" db="EMBL/GenBank/DDBJ databases">
        <title>Luteolibacter flavescens strain MCCC 1K03193, whole genome shotgun sequencing project.</title>
        <authorList>
            <person name="Zhao G."/>
            <person name="Shen L."/>
        </authorList>
    </citation>
    <scope>NUCLEOTIDE SEQUENCE [LARGE SCALE GENOMIC DNA]</scope>
    <source>
        <strain evidence="1 2">MCCC 1K03193</strain>
    </source>
</reference>
<dbReference type="RefSeq" id="WP_264502625.1">
    <property type="nucleotide sequence ID" value="NZ_JAPDDS010000011.1"/>
</dbReference>
<name>A0ABT3FSX0_9BACT</name>
<organism evidence="1 2">
    <name type="scientific">Luteolibacter flavescens</name>
    <dbReference type="NCBI Taxonomy" id="1859460"/>
    <lineage>
        <taxon>Bacteria</taxon>
        <taxon>Pseudomonadati</taxon>
        <taxon>Verrucomicrobiota</taxon>
        <taxon>Verrucomicrobiia</taxon>
        <taxon>Verrucomicrobiales</taxon>
        <taxon>Verrucomicrobiaceae</taxon>
        <taxon>Luteolibacter</taxon>
    </lineage>
</organism>
<dbReference type="Proteomes" id="UP001207930">
    <property type="component" value="Unassembled WGS sequence"/>
</dbReference>
<comment type="caution">
    <text evidence="1">The sequence shown here is derived from an EMBL/GenBank/DDBJ whole genome shotgun (WGS) entry which is preliminary data.</text>
</comment>
<gene>
    <name evidence="1" type="ORF">OKA04_18170</name>
</gene>
<dbReference type="EMBL" id="JAPDDS010000011">
    <property type="protein sequence ID" value="MCW1886670.1"/>
    <property type="molecule type" value="Genomic_DNA"/>
</dbReference>
<protein>
    <submittedName>
        <fullName evidence="1">Uncharacterized protein</fullName>
    </submittedName>
</protein>
<accession>A0ABT3FSX0</accession>
<sequence>MNRFLLALSLISPAFGMQGAKMDSLRLPSGKEYRAVTITRVSPAEIGITHESGATTIKADLLSEAMRREIWPPKPEPEKKESPYAQAEVSFKTSASEKAIHEELMKFMTANPKATVLALTIRDTGPKARQHHRIVFDRSKGKLLVMRRTEPRSLDLSDFHTWTCFHVGEAGFKTEIPWIDEKVFSYSKYPADPRAELPLSYPEEEDLVQWP</sequence>